<evidence type="ECO:0000313" key="2">
    <source>
        <dbReference type="EMBL" id="PJI85982.1"/>
    </source>
</evidence>
<feature type="transmembrane region" description="Helical" evidence="1">
    <location>
        <begin position="105"/>
        <end position="125"/>
    </location>
</feature>
<keyword evidence="1" id="KW-0472">Membrane</keyword>
<proteinExistence type="predicted"/>
<keyword evidence="3" id="KW-1185">Reference proteome</keyword>
<keyword evidence="1" id="KW-1133">Transmembrane helix</keyword>
<feature type="transmembrane region" description="Helical" evidence="1">
    <location>
        <begin position="54"/>
        <end position="72"/>
    </location>
</feature>
<dbReference type="Proteomes" id="UP000228531">
    <property type="component" value="Unassembled WGS sequence"/>
</dbReference>
<evidence type="ECO:0000313" key="3">
    <source>
        <dbReference type="Proteomes" id="UP000228531"/>
    </source>
</evidence>
<evidence type="ECO:0000256" key="1">
    <source>
        <dbReference type="SAM" id="Phobius"/>
    </source>
</evidence>
<feature type="transmembrane region" description="Helical" evidence="1">
    <location>
        <begin position="79"/>
        <end position="99"/>
    </location>
</feature>
<protein>
    <recommendedName>
        <fullName evidence="4">DUF4345 domain-containing protein</fullName>
    </recommendedName>
</protein>
<name>A0A2M8W4X6_9RHOB</name>
<dbReference type="OrthoDB" id="4569295at2"/>
<reference evidence="2 3" key="1">
    <citation type="submission" date="2017-11" db="EMBL/GenBank/DDBJ databases">
        <title>Genomic Encyclopedia of Archaeal and Bacterial Type Strains, Phase II (KMG-II): From Individual Species to Whole Genera.</title>
        <authorList>
            <person name="Goeker M."/>
        </authorList>
    </citation>
    <scope>NUCLEOTIDE SEQUENCE [LARGE SCALE GENOMIC DNA]</scope>
    <source>
        <strain evidence="2 3">DSM 29128</strain>
    </source>
</reference>
<gene>
    <name evidence="2" type="ORF">BC777_2336</name>
</gene>
<dbReference type="RefSeq" id="WP_100368318.1">
    <property type="nucleotide sequence ID" value="NZ_PGTY01000002.1"/>
</dbReference>
<accession>A0A2M8W4X6</accession>
<comment type="caution">
    <text evidence="2">The sequence shown here is derived from an EMBL/GenBank/DDBJ whole genome shotgun (WGS) entry which is preliminary data.</text>
</comment>
<organism evidence="2 3">
    <name type="scientific">Yoonia maricola</name>
    <dbReference type="NCBI Taxonomy" id="420999"/>
    <lineage>
        <taxon>Bacteria</taxon>
        <taxon>Pseudomonadati</taxon>
        <taxon>Pseudomonadota</taxon>
        <taxon>Alphaproteobacteria</taxon>
        <taxon>Rhodobacterales</taxon>
        <taxon>Paracoccaceae</taxon>
        <taxon>Yoonia</taxon>
    </lineage>
</organism>
<dbReference type="AlphaFoldDB" id="A0A2M8W4X6"/>
<evidence type="ECO:0008006" key="4">
    <source>
        <dbReference type="Google" id="ProtNLM"/>
    </source>
</evidence>
<sequence length="140" mass="14782">MISKALPTAKLYPRAAAIFLAIWAVMHVGAAVSTWMTAGTVGDPLAAGRIQQNAWHLFGMAVFVGILTPRIWRRSVGGAVIAAAVTTFTDLGFIVLLLLPGIVPVIPGIFGPSVWLIAMILLALAHREDLRPTAAQDAST</sequence>
<dbReference type="EMBL" id="PGTY01000002">
    <property type="protein sequence ID" value="PJI85982.1"/>
    <property type="molecule type" value="Genomic_DNA"/>
</dbReference>
<keyword evidence="1" id="KW-0812">Transmembrane</keyword>